<proteinExistence type="inferred from homology"/>
<organism evidence="6 7">
    <name type="scientific">Tetranychus urticae</name>
    <name type="common">Two-spotted spider mite</name>
    <dbReference type="NCBI Taxonomy" id="32264"/>
    <lineage>
        <taxon>Eukaryota</taxon>
        <taxon>Metazoa</taxon>
        <taxon>Ecdysozoa</taxon>
        <taxon>Arthropoda</taxon>
        <taxon>Chelicerata</taxon>
        <taxon>Arachnida</taxon>
        <taxon>Acari</taxon>
        <taxon>Acariformes</taxon>
        <taxon>Trombidiformes</taxon>
        <taxon>Prostigmata</taxon>
        <taxon>Eleutherengona</taxon>
        <taxon>Raphignathae</taxon>
        <taxon>Tetranychoidea</taxon>
        <taxon>Tetranychidae</taxon>
        <taxon>Tetranychus</taxon>
    </lineage>
</organism>
<reference evidence="7" key="1">
    <citation type="submission" date="2011-08" db="EMBL/GenBank/DDBJ databases">
        <authorList>
            <person name="Rombauts S."/>
        </authorList>
    </citation>
    <scope>NUCLEOTIDE SEQUENCE</scope>
    <source>
        <strain evidence="7">London</strain>
    </source>
</reference>
<evidence type="ECO:0000256" key="5">
    <source>
        <dbReference type="SAM" id="Coils"/>
    </source>
</evidence>
<sequence>MAEVDHIDSSSPSLVNHDDSKSPGYHFISNFQSMHDLIEKLILLKYDKEFCPVYKCQPLHRYYFTIQTNPGEQFYVFSCLSVWLIKEKCQLKMTSELNPQDYEDPNVTIHGILDAVRLIVDKVSIAPNKIKQGYGSEVIWILNTLTDNALSKNQFSRSPIVVKVLTSDKDYELDNIEEDKIIEDEDDIEINFNDQFTLLDDEYGDFDNEMVTDKLYTQSLVNRPQAILASNVDSAEWKIEVERVLPQLKVILRSSDHKADWRAHIEEMYRHRNEVEKHFETTSTSLKKLSDEINKEMTQIGAREKYLQLQLETLTSEYNSLEAHLKQATESYKMVSGGVTEKSRKLASISEELDSVKEEMEKRGTAMTDGTPLISIRKALTTIKQEIVSLDIRIGVAMHTLLRIKVADCTKDALEKQQPFKNNRMDELIF</sequence>
<dbReference type="KEGG" id="tut:107359835"/>
<dbReference type="GO" id="GO:0042073">
    <property type="term" value="P:intraciliary transport"/>
    <property type="evidence" value="ECO:0007669"/>
    <property type="project" value="TreeGrafter"/>
</dbReference>
<dbReference type="EnsemblMetazoa" id="tetur04g02430.1">
    <property type="protein sequence ID" value="tetur04g02430.1"/>
    <property type="gene ID" value="tetur04g02430"/>
</dbReference>
<dbReference type="Proteomes" id="UP000015104">
    <property type="component" value="Unassembled WGS sequence"/>
</dbReference>
<keyword evidence="5" id="KW-0175">Coiled coil</keyword>
<evidence type="ECO:0000256" key="4">
    <source>
        <dbReference type="ARBA" id="ARBA00023273"/>
    </source>
</evidence>
<dbReference type="GO" id="GO:0005794">
    <property type="term" value="C:Golgi apparatus"/>
    <property type="evidence" value="ECO:0007669"/>
    <property type="project" value="TreeGrafter"/>
</dbReference>
<gene>
    <name evidence="6" type="primary">107359835</name>
</gene>
<dbReference type="AlphaFoldDB" id="T1K1S3"/>
<evidence type="ECO:0000256" key="1">
    <source>
        <dbReference type="ARBA" id="ARBA00004138"/>
    </source>
</evidence>
<dbReference type="OrthoDB" id="423881at2759"/>
<evidence type="ECO:0000256" key="2">
    <source>
        <dbReference type="ARBA" id="ARBA00009415"/>
    </source>
</evidence>
<dbReference type="GO" id="GO:0005815">
    <property type="term" value="C:microtubule organizing center"/>
    <property type="evidence" value="ECO:0007669"/>
    <property type="project" value="TreeGrafter"/>
</dbReference>
<protein>
    <recommendedName>
        <fullName evidence="8">Intraflagellar transport protein 57 homolog</fullName>
    </recommendedName>
</protein>
<reference evidence="6" key="2">
    <citation type="submission" date="2015-06" db="UniProtKB">
        <authorList>
            <consortium name="EnsemblMetazoa"/>
        </authorList>
    </citation>
    <scope>IDENTIFICATION</scope>
</reference>
<dbReference type="HOGENOM" id="CLU_039132_0_0_1"/>
<feature type="coiled-coil region" evidence="5">
    <location>
        <begin position="311"/>
        <end position="359"/>
    </location>
</feature>
<dbReference type="PANTHER" id="PTHR16011">
    <property type="entry name" value="IFT57/HIPPI"/>
    <property type="match status" value="1"/>
</dbReference>
<dbReference type="Pfam" id="PF10498">
    <property type="entry name" value="IFT57"/>
    <property type="match status" value="1"/>
</dbReference>
<dbReference type="InterPro" id="IPR019530">
    <property type="entry name" value="Intra-flagellar_transport_57"/>
</dbReference>
<evidence type="ECO:0000313" key="7">
    <source>
        <dbReference type="Proteomes" id="UP000015104"/>
    </source>
</evidence>
<dbReference type="EMBL" id="CAEY01001356">
    <property type="status" value="NOT_ANNOTATED_CDS"/>
    <property type="molecule type" value="Genomic_DNA"/>
</dbReference>
<dbReference type="STRING" id="32264.T1K1S3"/>
<keyword evidence="4" id="KW-0966">Cell projection</keyword>
<evidence type="ECO:0008006" key="8">
    <source>
        <dbReference type="Google" id="ProtNLM"/>
    </source>
</evidence>
<dbReference type="PANTHER" id="PTHR16011:SF0">
    <property type="entry name" value="INTRAFLAGELLAR TRANSPORT PROTEIN 57 HOMOLOG"/>
    <property type="match status" value="1"/>
</dbReference>
<name>T1K1S3_TETUR</name>
<dbReference type="GO" id="GO:1905515">
    <property type="term" value="P:non-motile cilium assembly"/>
    <property type="evidence" value="ECO:0007669"/>
    <property type="project" value="TreeGrafter"/>
</dbReference>
<dbReference type="eggNOG" id="KOG0972">
    <property type="taxonomic scope" value="Eukaryota"/>
</dbReference>
<evidence type="ECO:0000313" key="6">
    <source>
        <dbReference type="EnsemblMetazoa" id="tetur04g02430.1"/>
    </source>
</evidence>
<dbReference type="OMA" id="XGRTADF"/>
<comment type="subcellular location">
    <subcellularLocation>
        <location evidence="1">Cell projection</location>
        <location evidence="1">Cilium</location>
    </subcellularLocation>
</comment>
<accession>T1K1S3</accession>
<keyword evidence="7" id="KW-1185">Reference proteome</keyword>
<keyword evidence="3" id="KW-0969">Cilium</keyword>
<dbReference type="GO" id="GO:0030992">
    <property type="term" value="C:intraciliary transport particle B"/>
    <property type="evidence" value="ECO:0007669"/>
    <property type="project" value="TreeGrafter"/>
</dbReference>
<evidence type="ECO:0000256" key="3">
    <source>
        <dbReference type="ARBA" id="ARBA00023069"/>
    </source>
</evidence>
<comment type="similarity">
    <text evidence="2">Belongs to the IFT57 family.</text>
</comment>
<dbReference type="GO" id="GO:0005929">
    <property type="term" value="C:cilium"/>
    <property type="evidence" value="ECO:0007669"/>
    <property type="project" value="UniProtKB-SubCell"/>
</dbReference>